<feature type="transmembrane region" description="Helical" evidence="7">
    <location>
        <begin position="373"/>
        <end position="392"/>
    </location>
</feature>
<dbReference type="GO" id="GO:0000329">
    <property type="term" value="C:fungal-type vacuole membrane"/>
    <property type="evidence" value="ECO:0007669"/>
    <property type="project" value="TreeGrafter"/>
</dbReference>
<feature type="transmembrane region" description="Helical" evidence="7">
    <location>
        <begin position="63"/>
        <end position="82"/>
    </location>
</feature>
<proteinExistence type="inferred from homology"/>
<dbReference type="PANTHER" id="PTHR20772:SF2">
    <property type="entry name" value="PROTEIN FMP42"/>
    <property type="match status" value="1"/>
</dbReference>
<accession>A0A9P8PAS0</accession>
<dbReference type="GO" id="GO:0022857">
    <property type="term" value="F:transmembrane transporter activity"/>
    <property type="evidence" value="ECO:0007669"/>
    <property type="project" value="InterPro"/>
</dbReference>
<reference evidence="8" key="2">
    <citation type="submission" date="2021-01" db="EMBL/GenBank/DDBJ databases">
        <authorList>
            <person name="Schikora-Tamarit M.A."/>
        </authorList>
    </citation>
    <scope>NUCLEOTIDE SEQUENCE</scope>
    <source>
        <strain evidence="8">CBS6341</strain>
    </source>
</reference>
<comment type="subcellular location">
    <subcellularLocation>
        <location evidence="1">Membrane</location>
        <topology evidence="1">Multi-pass membrane protein</topology>
    </subcellularLocation>
</comment>
<feature type="transmembrane region" description="Helical" evidence="7">
    <location>
        <begin position="152"/>
        <end position="174"/>
    </location>
</feature>
<dbReference type="Pfam" id="PF07690">
    <property type="entry name" value="MFS_1"/>
    <property type="match status" value="1"/>
</dbReference>
<feature type="transmembrane region" description="Helical" evidence="7">
    <location>
        <begin position="89"/>
        <end position="109"/>
    </location>
</feature>
<feature type="transmembrane region" description="Helical" evidence="7">
    <location>
        <begin position="305"/>
        <end position="326"/>
    </location>
</feature>
<dbReference type="AlphaFoldDB" id="A0A9P8PAS0"/>
<evidence type="ECO:0000256" key="2">
    <source>
        <dbReference type="ARBA" id="ARBA00006595"/>
    </source>
</evidence>
<evidence type="ECO:0000256" key="3">
    <source>
        <dbReference type="ARBA" id="ARBA00022448"/>
    </source>
</evidence>
<keyword evidence="5 7" id="KW-1133">Transmembrane helix</keyword>
<feature type="transmembrane region" description="Helical" evidence="7">
    <location>
        <begin position="346"/>
        <end position="366"/>
    </location>
</feature>
<keyword evidence="4 7" id="KW-0812">Transmembrane</keyword>
<sequence length="509" mass="56739">MGTHASSIKLTQCACAILWCLLSAGIIFGFAALKPILLSEGVYNDSCPTVDVCIEQDLKLNKVFTISAVSTNATALLVGFILDHYGPRVCGFIGAGFLTLGALTISNSLNFLQVFFRFDQFLYGYIFLAIGGPFVFISSFQLANSFPKFSGMILALLTGAFDTSSAVFLLYRLVYQNYSKISLQQFFNWYLIVPIFITVCQLFIMPNESYKTLGTVQKLVIEGLDENGQLIPGDDGSQIIPDANERESLLSANNRDQLDHESFGFQGRRKSVYEEYVEESLIQKSGDLFGVLDGYSVLSQLKSPFFLLMCGFCTVQMIRINYFVATIKTQETYLLGDELSKILNDIFDIALPLGGVIAIPFIGLLLDNFKTITILIILFIISNIIGICGVISKFYPNLIGILLLVIYRPFYYTAVSDYSAKVFGFETFGTVYGLMMFISGLINYFQIYLDLLTKTIFKGNPNPINYILIGTTFISGGSLIFFIVSQTKKIKRIDLEIEAENSQEFEIPQ</sequence>
<dbReference type="InterPro" id="IPR036259">
    <property type="entry name" value="MFS_trans_sf"/>
</dbReference>
<dbReference type="PANTHER" id="PTHR20772">
    <property type="entry name" value="PROTEIN FMP42"/>
    <property type="match status" value="1"/>
</dbReference>
<evidence type="ECO:0008006" key="10">
    <source>
        <dbReference type="Google" id="ProtNLM"/>
    </source>
</evidence>
<keyword evidence="3" id="KW-0813">Transport</keyword>
<reference evidence="8" key="1">
    <citation type="journal article" date="2021" name="Open Biol.">
        <title>Shared evolutionary footprints suggest mitochondrial oxidative damage underlies multiple complex I losses in fungi.</title>
        <authorList>
            <person name="Schikora-Tamarit M.A."/>
            <person name="Marcet-Houben M."/>
            <person name="Nosek J."/>
            <person name="Gabaldon T."/>
        </authorList>
    </citation>
    <scope>NUCLEOTIDE SEQUENCE</scope>
    <source>
        <strain evidence="8">CBS6341</strain>
    </source>
</reference>
<organism evidence="8 9">
    <name type="scientific">Wickerhamomyces mucosus</name>
    <dbReference type="NCBI Taxonomy" id="1378264"/>
    <lineage>
        <taxon>Eukaryota</taxon>
        <taxon>Fungi</taxon>
        <taxon>Dikarya</taxon>
        <taxon>Ascomycota</taxon>
        <taxon>Saccharomycotina</taxon>
        <taxon>Saccharomycetes</taxon>
        <taxon>Phaffomycetales</taxon>
        <taxon>Wickerhamomycetaceae</taxon>
        <taxon>Wickerhamomyces</taxon>
    </lineage>
</organism>
<evidence type="ECO:0000256" key="7">
    <source>
        <dbReference type="SAM" id="Phobius"/>
    </source>
</evidence>
<feature type="transmembrane region" description="Helical" evidence="7">
    <location>
        <begin position="121"/>
        <end position="140"/>
    </location>
</feature>
<feature type="transmembrane region" description="Helical" evidence="7">
    <location>
        <begin position="464"/>
        <end position="484"/>
    </location>
</feature>
<dbReference type="InterPro" id="IPR052599">
    <property type="entry name" value="SLC43A_AATransporter"/>
</dbReference>
<evidence type="ECO:0000256" key="6">
    <source>
        <dbReference type="ARBA" id="ARBA00023136"/>
    </source>
</evidence>
<dbReference type="EMBL" id="JAEUBF010001371">
    <property type="protein sequence ID" value="KAH3667917.1"/>
    <property type="molecule type" value="Genomic_DNA"/>
</dbReference>
<dbReference type="SUPFAM" id="SSF103473">
    <property type="entry name" value="MFS general substrate transporter"/>
    <property type="match status" value="1"/>
</dbReference>
<evidence type="ECO:0000313" key="9">
    <source>
        <dbReference type="Proteomes" id="UP000769528"/>
    </source>
</evidence>
<gene>
    <name evidence="8" type="ORF">WICMUC_005130</name>
</gene>
<protein>
    <recommendedName>
        <fullName evidence="10">Protein FMP42</fullName>
    </recommendedName>
</protein>
<feature type="transmembrane region" description="Helical" evidence="7">
    <location>
        <begin position="422"/>
        <end position="444"/>
    </location>
</feature>
<keyword evidence="9" id="KW-1185">Reference proteome</keyword>
<feature type="transmembrane region" description="Helical" evidence="7">
    <location>
        <begin position="12"/>
        <end position="33"/>
    </location>
</feature>
<evidence type="ECO:0000256" key="5">
    <source>
        <dbReference type="ARBA" id="ARBA00022989"/>
    </source>
</evidence>
<dbReference type="Proteomes" id="UP000769528">
    <property type="component" value="Unassembled WGS sequence"/>
</dbReference>
<comment type="similarity">
    <text evidence="2">Belongs to the SLC43A transporter (TC 2.A.1.44) family.</text>
</comment>
<evidence type="ECO:0000313" key="8">
    <source>
        <dbReference type="EMBL" id="KAH3667917.1"/>
    </source>
</evidence>
<dbReference type="InterPro" id="IPR011701">
    <property type="entry name" value="MFS"/>
</dbReference>
<dbReference type="Gene3D" id="1.20.1250.20">
    <property type="entry name" value="MFS general substrate transporter like domains"/>
    <property type="match status" value="1"/>
</dbReference>
<evidence type="ECO:0000256" key="1">
    <source>
        <dbReference type="ARBA" id="ARBA00004141"/>
    </source>
</evidence>
<comment type="caution">
    <text evidence="8">The sequence shown here is derived from an EMBL/GenBank/DDBJ whole genome shotgun (WGS) entry which is preliminary data.</text>
</comment>
<keyword evidence="6 7" id="KW-0472">Membrane</keyword>
<feature type="transmembrane region" description="Helical" evidence="7">
    <location>
        <begin position="186"/>
        <end position="204"/>
    </location>
</feature>
<evidence type="ECO:0000256" key="4">
    <source>
        <dbReference type="ARBA" id="ARBA00022692"/>
    </source>
</evidence>
<name>A0A9P8PAS0_9ASCO</name>
<dbReference type="OrthoDB" id="330047at2759"/>